<dbReference type="AlphaFoldDB" id="A0A1A9UM47"/>
<protein>
    <submittedName>
        <fullName evidence="1">Uncharacterized protein</fullName>
    </submittedName>
</protein>
<organism evidence="1 2">
    <name type="scientific">Glossina austeni</name>
    <name type="common">Savannah tsetse fly</name>
    <dbReference type="NCBI Taxonomy" id="7395"/>
    <lineage>
        <taxon>Eukaryota</taxon>
        <taxon>Metazoa</taxon>
        <taxon>Ecdysozoa</taxon>
        <taxon>Arthropoda</taxon>
        <taxon>Hexapoda</taxon>
        <taxon>Insecta</taxon>
        <taxon>Pterygota</taxon>
        <taxon>Neoptera</taxon>
        <taxon>Endopterygota</taxon>
        <taxon>Diptera</taxon>
        <taxon>Brachycera</taxon>
        <taxon>Muscomorpha</taxon>
        <taxon>Hippoboscoidea</taxon>
        <taxon>Glossinidae</taxon>
        <taxon>Glossina</taxon>
    </lineage>
</organism>
<accession>A0A1A9UM47</accession>
<keyword evidence="2" id="KW-1185">Reference proteome</keyword>
<evidence type="ECO:0000313" key="1">
    <source>
        <dbReference type="EnsemblMetazoa" id="GAUT008987-PA"/>
    </source>
</evidence>
<evidence type="ECO:0000313" key="2">
    <source>
        <dbReference type="Proteomes" id="UP000078200"/>
    </source>
</evidence>
<name>A0A1A9UM47_GLOAU</name>
<dbReference type="Proteomes" id="UP000078200">
    <property type="component" value="Unassembled WGS sequence"/>
</dbReference>
<sequence length="132" mass="14872">MLAFIRSLLKSLRRIYVWPAVYFFYCEDDQSSHGKSNARLTCPPFHSVLRESFLACSIPSLMSFTKDFKQNSSIFSLTLSIGGNFKISHTPLVYSRNFDEKNDAFVAFGAENAVEKIPVTPSRSAEGDEDES</sequence>
<dbReference type="VEuPathDB" id="VectorBase:GAUT008987"/>
<dbReference type="EnsemblMetazoa" id="GAUT008987-RA">
    <property type="protein sequence ID" value="GAUT008987-PA"/>
    <property type="gene ID" value="GAUT008987"/>
</dbReference>
<proteinExistence type="predicted"/>
<reference evidence="1" key="1">
    <citation type="submission" date="2020-05" db="UniProtKB">
        <authorList>
            <consortium name="EnsemblMetazoa"/>
        </authorList>
    </citation>
    <scope>IDENTIFICATION</scope>
    <source>
        <strain evidence="1">TTRI</strain>
    </source>
</reference>